<evidence type="ECO:0000313" key="2">
    <source>
        <dbReference type="EMBL" id="EEZ70938.1"/>
    </source>
</evidence>
<sequence>MPSEKIRRHPFYWLKRLKTNQSYNSKSAAQTPTKTKQRCTQGKIY</sequence>
<comment type="caution">
    <text evidence="2">The sequence shown here is derived from an EMBL/GenBank/DDBJ whole genome shotgun (WGS) entry which is preliminary data.</text>
</comment>
<protein>
    <submittedName>
        <fullName evidence="2">Uncharacterized protein</fullName>
    </submittedName>
</protein>
<organism evidence="2 3">
    <name type="scientific">Neisseria cinerea ATCC 14685</name>
    <dbReference type="NCBI Taxonomy" id="546262"/>
    <lineage>
        <taxon>Bacteria</taxon>
        <taxon>Pseudomonadati</taxon>
        <taxon>Pseudomonadota</taxon>
        <taxon>Betaproteobacteria</taxon>
        <taxon>Neisseriales</taxon>
        <taxon>Neisseriaceae</taxon>
        <taxon>Neisseria</taxon>
    </lineage>
</organism>
<gene>
    <name evidence="2" type="ORF">NEICINOT_04979</name>
</gene>
<dbReference type="AlphaFoldDB" id="D0W5L0"/>
<reference evidence="2 3" key="1">
    <citation type="submission" date="2009-10" db="EMBL/GenBank/DDBJ databases">
        <authorList>
            <person name="Weinstock G."/>
            <person name="Sodergren E."/>
            <person name="Clifton S."/>
            <person name="Fulton L."/>
            <person name="Fulton B."/>
            <person name="Courtney L."/>
            <person name="Fronick C."/>
            <person name="Harrison M."/>
            <person name="Strong C."/>
            <person name="Farmer C."/>
            <person name="Delahaunty K."/>
            <person name="Markovic C."/>
            <person name="Hall O."/>
            <person name="Minx P."/>
            <person name="Tomlinson C."/>
            <person name="Mitreva M."/>
            <person name="Nelson J."/>
            <person name="Hou S."/>
            <person name="Wollam A."/>
            <person name="Pepin K.H."/>
            <person name="Johnson M."/>
            <person name="Bhonagiri V."/>
            <person name="Nash W.E."/>
            <person name="Warren W."/>
            <person name="Chinwalla A."/>
            <person name="Mardis E.R."/>
            <person name="Wilson R.K."/>
        </authorList>
    </citation>
    <scope>NUCLEOTIDE SEQUENCE [LARGE SCALE GENOMIC DNA]</scope>
    <source>
        <strain evidence="2 3">ATCC 14685</strain>
    </source>
</reference>
<name>D0W5L0_NEICI</name>
<evidence type="ECO:0000313" key="3">
    <source>
        <dbReference type="Proteomes" id="UP000003294"/>
    </source>
</evidence>
<feature type="region of interest" description="Disordered" evidence="1">
    <location>
        <begin position="23"/>
        <end position="45"/>
    </location>
</feature>
<dbReference type="EMBL" id="ACDY02000015">
    <property type="protein sequence ID" value="EEZ70938.1"/>
    <property type="molecule type" value="Genomic_DNA"/>
</dbReference>
<dbReference type="Proteomes" id="UP000003294">
    <property type="component" value="Unassembled WGS sequence"/>
</dbReference>
<evidence type="ECO:0000256" key="1">
    <source>
        <dbReference type="SAM" id="MobiDB-lite"/>
    </source>
</evidence>
<proteinExistence type="predicted"/>
<accession>D0W5L0</accession>